<dbReference type="GO" id="GO:0005524">
    <property type="term" value="F:ATP binding"/>
    <property type="evidence" value="ECO:0007669"/>
    <property type="project" value="UniProtKB-KW"/>
</dbReference>
<dbReference type="InterPro" id="IPR011817">
    <property type="entry name" value="Uridylate_kinase"/>
</dbReference>
<comment type="pathway">
    <text evidence="2 11">Pyrimidine metabolism; CTP biosynthesis via de novo pathway; UDP from UMP (UMPK route): step 1/1.</text>
</comment>
<dbReference type="GO" id="GO:0006225">
    <property type="term" value="P:UDP biosynthetic process"/>
    <property type="evidence" value="ECO:0007669"/>
    <property type="project" value="TreeGrafter"/>
</dbReference>
<dbReference type="AlphaFoldDB" id="A0A4D6YII9"/>
<comment type="similarity">
    <text evidence="3 11">Belongs to the UMP kinase family.</text>
</comment>
<accession>A0A4D6YII9</accession>
<evidence type="ECO:0000256" key="10">
    <source>
        <dbReference type="ARBA" id="ARBA00047767"/>
    </source>
</evidence>
<feature type="binding site" evidence="11">
    <location>
        <position position="170"/>
    </location>
    <ligand>
        <name>ATP</name>
        <dbReference type="ChEBI" id="CHEBI:30616"/>
    </ligand>
</feature>
<sequence>MKFIYKRVLLKISGEVIQDFNTSRFENSMIYEIINDIKYLLKHGIQISIVIGGGNLFRGANLSKMGINRITADYIGMLSTVINGLFLQELFHQLNVPVYVMSTIIVSSICNKYNLMYALELLSKSVVVIFCGGIGQPFFTTDSVACIKAIETNSEIVLKGTKVNGVYSKDPYYHKNVFLYHQINYQDVLKYEFKVMDLTAFILARDYKIPICIFNIRRRRALKRILLGEREGTIICDDIKNISI</sequence>
<dbReference type="Gene3D" id="3.40.1160.10">
    <property type="entry name" value="Acetylglutamate kinase-like"/>
    <property type="match status" value="1"/>
</dbReference>
<keyword evidence="7 11" id="KW-0418">Kinase</keyword>
<feature type="binding site" evidence="11">
    <location>
        <position position="167"/>
    </location>
    <ligand>
        <name>ATP</name>
        <dbReference type="ChEBI" id="CHEBI:30616"/>
    </ligand>
</feature>
<feature type="domain" description="Aspartate/glutamate/uridylate kinase" evidence="12">
    <location>
        <begin position="6"/>
        <end position="215"/>
    </location>
</feature>
<evidence type="ECO:0000256" key="8">
    <source>
        <dbReference type="ARBA" id="ARBA00022840"/>
    </source>
</evidence>
<dbReference type="NCBIfam" id="TIGR02075">
    <property type="entry name" value="pyrH_bact"/>
    <property type="match status" value="1"/>
</dbReference>
<dbReference type="OrthoDB" id="9807458at2"/>
<feature type="binding site" evidence="11">
    <location>
        <position position="54"/>
    </location>
    <ligand>
        <name>ATP</name>
        <dbReference type="ChEBI" id="CHEBI:30616"/>
    </ligand>
</feature>
<comment type="activity regulation">
    <text evidence="11">Inhibited by UTP.</text>
</comment>
<feature type="binding site" evidence="11">
    <location>
        <position position="73"/>
    </location>
    <ligand>
        <name>UMP</name>
        <dbReference type="ChEBI" id="CHEBI:57865"/>
    </ligand>
</feature>
<evidence type="ECO:0000256" key="6">
    <source>
        <dbReference type="ARBA" id="ARBA00022741"/>
    </source>
</evidence>
<organism evidence="13 14">
    <name type="scientific">Buchnera aphidicola</name>
    <name type="common">Sarucallis kahawaluokalani</name>
    <dbReference type="NCBI Taxonomy" id="1241878"/>
    <lineage>
        <taxon>Bacteria</taxon>
        <taxon>Pseudomonadati</taxon>
        <taxon>Pseudomonadota</taxon>
        <taxon>Gammaproteobacteria</taxon>
        <taxon>Enterobacterales</taxon>
        <taxon>Erwiniaceae</taxon>
        <taxon>Buchnera</taxon>
    </lineage>
</organism>
<dbReference type="FunFam" id="3.40.1160.10:FF:000001">
    <property type="entry name" value="Uridylate kinase"/>
    <property type="match status" value="1"/>
</dbReference>
<comment type="subcellular location">
    <subcellularLocation>
        <location evidence="1 11">Cytoplasm</location>
    </subcellularLocation>
</comment>
<evidence type="ECO:0000256" key="1">
    <source>
        <dbReference type="ARBA" id="ARBA00004496"/>
    </source>
</evidence>
<evidence type="ECO:0000256" key="3">
    <source>
        <dbReference type="ARBA" id="ARBA00007614"/>
    </source>
</evidence>
<evidence type="ECO:0000313" key="13">
    <source>
        <dbReference type="EMBL" id="QCI26191.1"/>
    </source>
</evidence>
<comment type="caution">
    <text evidence="11">Lacks conserved residue(s) required for the propagation of feature annotation.</text>
</comment>
<evidence type="ECO:0000256" key="5">
    <source>
        <dbReference type="ARBA" id="ARBA00022679"/>
    </source>
</evidence>
<dbReference type="Pfam" id="PF00696">
    <property type="entry name" value="AA_kinase"/>
    <property type="match status" value="1"/>
</dbReference>
<evidence type="ECO:0000256" key="7">
    <source>
        <dbReference type="ARBA" id="ARBA00022777"/>
    </source>
</evidence>
<dbReference type="HAMAP" id="MF_01220_B">
    <property type="entry name" value="PyrH_B"/>
    <property type="match status" value="1"/>
</dbReference>
<evidence type="ECO:0000259" key="12">
    <source>
        <dbReference type="Pfam" id="PF00696"/>
    </source>
</evidence>
<dbReference type="UniPathway" id="UPA00159">
    <property type="reaction ID" value="UER00275"/>
</dbReference>
<feature type="binding site" evidence="11">
    <location>
        <position position="58"/>
    </location>
    <ligand>
        <name>ATP</name>
        <dbReference type="ChEBI" id="CHEBI:30616"/>
    </ligand>
</feature>
<feature type="binding site" evidence="11">
    <location>
        <position position="53"/>
    </location>
    <ligand>
        <name>UMP</name>
        <dbReference type="ChEBI" id="CHEBI:57865"/>
    </ligand>
</feature>
<reference evidence="13 14" key="1">
    <citation type="submission" date="2018-10" db="EMBL/GenBank/DDBJ databases">
        <title>Comparative functional genomics of the obligate endosymbiont Buchnera aphidicola.</title>
        <authorList>
            <person name="Chong R.A."/>
        </authorList>
    </citation>
    <scope>NUCLEOTIDE SEQUENCE [LARGE SCALE GENOMIC DNA]</scope>
    <source>
        <strain evidence="13 14">Ska</strain>
    </source>
</reference>
<dbReference type="PANTHER" id="PTHR42833:SF4">
    <property type="entry name" value="URIDYLATE KINASE PUMPKIN, CHLOROPLASTIC"/>
    <property type="match status" value="1"/>
</dbReference>
<gene>
    <name evidence="11 13" type="primary">pyrH</name>
    <name evidence="13" type="ORF">D9V78_00800</name>
</gene>
<comment type="catalytic activity">
    <reaction evidence="10 11">
        <text>UMP + ATP = UDP + ADP</text>
        <dbReference type="Rhea" id="RHEA:24400"/>
        <dbReference type="ChEBI" id="CHEBI:30616"/>
        <dbReference type="ChEBI" id="CHEBI:57865"/>
        <dbReference type="ChEBI" id="CHEBI:58223"/>
        <dbReference type="ChEBI" id="CHEBI:456216"/>
        <dbReference type="EC" id="2.7.4.22"/>
    </reaction>
</comment>
<feature type="binding site" evidence="11">
    <location>
        <begin position="11"/>
        <end position="14"/>
    </location>
    <ligand>
        <name>ATP</name>
        <dbReference type="ChEBI" id="CHEBI:30616"/>
    </ligand>
</feature>
<feature type="binding site" evidence="11">
    <location>
        <begin position="134"/>
        <end position="141"/>
    </location>
    <ligand>
        <name>UMP</name>
        <dbReference type="ChEBI" id="CHEBI:57865"/>
    </ligand>
</feature>
<keyword evidence="4 11" id="KW-0963">Cytoplasm</keyword>
<dbReference type="CDD" id="cd04254">
    <property type="entry name" value="AAK_UMPK-PyrH-Ec"/>
    <property type="match status" value="1"/>
</dbReference>
<keyword evidence="9 11" id="KW-0665">Pyrimidine biosynthesis</keyword>
<feature type="binding site" evidence="11">
    <location>
        <position position="161"/>
    </location>
    <ligand>
        <name>ATP</name>
        <dbReference type="ChEBI" id="CHEBI:30616"/>
    </ligand>
</feature>
<dbReference type="Proteomes" id="UP000298685">
    <property type="component" value="Chromosome"/>
</dbReference>
<dbReference type="SUPFAM" id="SSF53633">
    <property type="entry name" value="Carbamate kinase-like"/>
    <property type="match status" value="1"/>
</dbReference>
<dbReference type="EMBL" id="CP032999">
    <property type="protein sequence ID" value="QCI26191.1"/>
    <property type="molecule type" value="Genomic_DNA"/>
</dbReference>
<protein>
    <recommendedName>
        <fullName evidence="11">Uridylate kinase</fullName>
        <shortName evidence="11">UK</shortName>
        <ecNumber evidence="11">2.7.4.22</ecNumber>
    </recommendedName>
    <alternativeName>
        <fullName evidence="11">Uridine monophosphate kinase</fullName>
        <shortName evidence="11">UMP kinase</shortName>
        <shortName evidence="11">UMPK</shortName>
    </alternativeName>
</protein>
<dbReference type="PIRSF" id="PIRSF005650">
    <property type="entry name" value="Uridylate_kin"/>
    <property type="match status" value="1"/>
</dbReference>
<keyword evidence="8 11" id="KW-0067">ATP-binding</keyword>
<name>A0A4D6YII9_9GAMM</name>
<keyword evidence="5 11" id="KW-0808">Transferase</keyword>
<proteinExistence type="inferred from homology"/>
<keyword evidence="6 11" id="KW-0547">Nucleotide-binding</keyword>
<evidence type="ECO:0000313" key="14">
    <source>
        <dbReference type="Proteomes" id="UP000298685"/>
    </source>
</evidence>
<dbReference type="EC" id="2.7.4.22" evidence="11"/>
<evidence type="ECO:0000256" key="4">
    <source>
        <dbReference type="ARBA" id="ARBA00022490"/>
    </source>
</evidence>
<dbReference type="RefSeq" id="WP_158350486.1">
    <property type="nucleotide sequence ID" value="NZ_CP032999.1"/>
</dbReference>
<evidence type="ECO:0000256" key="2">
    <source>
        <dbReference type="ARBA" id="ARBA00004791"/>
    </source>
</evidence>
<dbReference type="GO" id="GO:0005829">
    <property type="term" value="C:cytosol"/>
    <property type="evidence" value="ECO:0007669"/>
    <property type="project" value="TreeGrafter"/>
</dbReference>
<dbReference type="InterPro" id="IPR001048">
    <property type="entry name" value="Asp/Glu/Uridylate_kinase"/>
</dbReference>
<dbReference type="InterPro" id="IPR036393">
    <property type="entry name" value="AceGlu_kinase-like_sf"/>
</dbReference>
<dbReference type="GO" id="GO:0044210">
    <property type="term" value="P:'de novo' CTP biosynthetic process"/>
    <property type="evidence" value="ECO:0007669"/>
    <property type="project" value="UniProtKB-UniRule"/>
</dbReference>
<evidence type="ECO:0000256" key="11">
    <source>
        <dbReference type="HAMAP-Rule" id="MF_01220"/>
    </source>
</evidence>
<evidence type="ECO:0000256" key="9">
    <source>
        <dbReference type="ARBA" id="ARBA00022975"/>
    </source>
</evidence>
<dbReference type="InterPro" id="IPR015963">
    <property type="entry name" value="Uridylate_kinase_bac"/>
</dbReference>
<comment type="subunit">
    <text evidence="11">Homohexamer.</text>
</comment>
<dbReference type="PANTHER" id="PTHR42833">
    <property type="entry name" value="URIDYLATE KINASE"/>
    <property type="match status" value="1"/>
</dbReference>
<dbReference type="GO" id="GO:0033862">
    <property type="term" value="F:UMP kinase activity"/>
    <property type="evidence" value="ECO:0007669"/>
    <property type="project" value="UniProtKB-EC"/>
</dbReference>
<comment type="function">
    <text evidence="11">Catalyzes the reversible phosphorylation of UMP to UDP.</text>
</comment>